<evidence type="ECO:0000256" key="5">
    <source>
        <dbReference type="ARBA" id="ARBA00023136"/>
    </source>
</evidence>
<feature type="transmembrane region" description="Helical" evidence="6">
    <location>
        <begin position="58"/>
        <end position="79"/>
    </location>
</feature>
<evidence type="ECO:0000313" key="8">
    <source>
        <dbReference type="EMBL" id="TKA69622.1"/>
    </source>
</evidence>
<keyword evidence="7" id="KW-0732">Signal</keyword>
<keyword evidence="5 6" id="KW-0472">Membrane</keyword>
<comment type="caution">
    <text evidence="8">The sequence shown here is derived from an EMBL/GenBank/DDBJ whole genome shotgun (WGS) entry which is preliminary data.</text>
</comment>
<evidence type="ECO:0000256" key="1">
    <source>
        <dbReference type="ARBA" id="ARBA00004141"/>
    </source>
</evidence>
<protein>
    <recommendedName>
        <fullName evidence="10">Amino acid permease/ SLC12A domain-containing protein</fullName>
    </recommendedName>
</protein>
<keyword evidence="4 6" id="KW-1133">Transmembrane helix</keyword>
<reference evidence="8 9" key="1">
    <citation type="submission" date="2017-03" db="EMBL/GenBank/DDBJ databases">
        <title>Genomes of endolithic fungi from Antarctica.</title>
        <authorList>
            <person name="Coleine C."/>
            <person name="Masonjones S."/>
            <person name="Stajich J.E."/>
        </authorList>
    </citation>
    <scope>NUCLEOTIDE SEQUENCE [LARGE SCALE GENOMIC DNA]</scope>
    <source>
        <strain evidence="8 9">CCFEE 5184</strain>
    </source>
</reference>
<feature type="signal peptide" evidence="7">
    <location>
        <begin position="1"/>
        <end position="20"/>
    </location>
</feature>
<evidence type="ECO:0000256" key="7">
    <source>
        <dbReference type="SAM" id="SignalP"/>
    </source>
</evidence>
<dbReference type="Proteomes" id="UP000309340">
    <property type="component" value="Unassembled WGS sequence"/>
</dbReference>
<evidence type="ECO:0008006" key="10">
    <source>
        <dbReference type="Google" id="ProtNLM"/>
    </source>
</evidence>
<evidence type="ECO:0000256" key="6">
    <source>
        <dbReference type="SAM" id="Phobius"/>
    </source>
</evidence>
<dbReference type="GO" id="GO:0022857">
    <property type="term" value="F:transmembrane transporter activity"/>
    <property type="evidence" value="ECO:0007669"/>
    <property type="project" value="UniProtKB-ARBA"/>
</dbReference>
<gene>
    <name evidence="8" type="ORF">B0A55_06772</name>
</gene>
<evidence type="ECO:0000256" key="4">
    <source>
        <dbReference type="ARBA" id="ARBA00022989"/>
    </source>
</evidence>
<keyword evidence="2" id="KW-0813">Transport</keyword>
<dbReference type="PANTHER" id="PTHR45649:SF14">
    <property type="entry name" value="GABA PERMEASE"/>
    <property type="match status" value="1"/>
</dbReference>
<feature type="transmembrane region" description="Helical" evidence="6">
    <location>
        <begin position="100"/>
        <end position="120"/>
    </location>
</feature>
<accession>A0A4U0X0B7</accession>
<evidence type="ECO:0000313" key="9">
    <source>
        <dbReference type="Proteomes" id="UP000309340"/>
    </source>
</evidence>
<feature type="chain" id="PRO_5020565832" description="Amino acid permease/ SLC12A domain-containing protein" evidence="7">
    <location>
        <begin position="21"/>
        <end position="131"/>
    </location>
</feature>
<dbReference type="Gene3D" id="1.20.1740.10">
    <property type="entry name" value="Amino acid/polyamine transporter I"/>
    <property type="match status" value="1"/>
</dbReference>
<dbReference type="AlphaFoldDB" id="A0A4U0X0B7"/>
<comment type="subcellular location">
    <subcellularLocation>
        <location evidence="1">Membrane</location>
        <topology evidence="1">Multi-pass membrane protein</topology>
    </subcellularLocation>
</comment>
<dbReference type="EMBL" id="NAJQ01000440">
    <property type="protein sequence ID" value="TKA69622.1"/>
    <property type="molecule type" value="Genomic_DNA"/>
</dbReference>
<dbReference type="PANTHER" id="PTHR45649">
    <property type="entry name" value="AMINO-ACID PERMEASE BAT1"/>
    <property type="match status" value="1"/>
</dbReference>
<keyword evidence="9" id="KW-1185">Reference proteome</keyword>
<dbReference type="OrthoDB" id="10054429at2759"/>
<evidence type="ECO:0000256" key="3">
    <source>
        <dbReference type="ARBA" id="ARBA00022692"/>
    </source>
</evidence>
<dbReference type="GO" id="GO:0016020">
    <property type="term" value="C:membrane"/>
    <property type="evidence" value="ECO:0007669"/>
    <property type="project" value="UniProtKB-SubCell"/>
</dbReference>
<proteinExistence type="predicted"/>
<name>A0A4U0X0B7_9PEZI</name>
<dbReference type="STRING" id="329884.A0A4U0X0B7"/>
<keyword evidence="3 6" id="KW-0812">Transmembrane</keyword>
<organism evidence="8 9">
    <name type="scientific">Friedmanniomyces simplex</name>
    <dbReference type="NCBI Taxonomy" id="329884"/>
    <lineage>
        <taxon>Eukaryota</taxon>
        <taxon>Fungi</taxon>
        <taxon>Dikarya</taxon>
        <taxon>Ascomycota</taxon>
        <taxon>Pezizomycotina</taxon>
        <taxon>Dothideomycetes</taxon>
        <taxon>Dothideomycetidae</taxon>
        <taxon>Mycosphaerellales</taxon>
        <taxon>Teratosphaeriaceae</taxon>
        <taxon>Friedmanniomyces</taxon>
    </lineage>
</organism>
<evidence type="ECO:0000256" key="2">
    <source>
        <dbReference type="ARBA" id="ARBA00022448"/>
    </source>
</evidence>
<sequence>MTAVILVAVMMANFGLQTGGLRTAWAFARDKGLPASGFLEHSLLGLINVGSTAAFNPFVNSAAVTLYITYITSVVLIVLKCLREPIPYGPFSLGKLRNPIDAVAILYIFFTSFYLIWPALMGPTATTMTGP</sequence>